<proteinExistence type="predicted"/>
<comment type="caution">
    <text evidence="2">The sequence shown here is derived from an EMBL/GenBank/DDBJ whole genome shotgun (WGS) entry which is preliminary data.</text>
</comment>
<dbReference type="SUPFAM" id="SSF49899">
    <property type="entry name" value="Concanavalin A-like lectins/glucanases"/>
    <property type="match status" value="1"/>
</dbReference>
<evidence type="ECO:0000313" key="3">
    <source>
        <dbReference type="Proteomes" id="UP000634136"/>
    </source>
</evidence>
<dbReference type="AlphaFoldDB" id="A0A835CFX8"/>
<organism evidence="2 3">
    <name type="scientific">Senna tora</name>
    <dbReference type="NCBI Taxonomy" id="362788"/>
    <lineage>
        <taxon>Eukaryota</taxon>
        <taxon>Viridiplantae</taxon>
        <taxon>Streptophyta</taxon>
        <taxon>Embryophyta</taxon>
        <taxon>Tracheophyta</taxon>
        <taxon>Spermatophyta</taxon>
        <taxon>Magnoliopsida</taxon>
        <taxon>eudicotyledons</taxon>
        <taxon>Gunneridae</taxon>
        <taxon>Pentapetalae</taxon>
        <taxon>rosids</taxon>
        <taxon>fabids</taxon>
        <taxon>Fabales</taxon>
        <taxon>Fabaceae</taxon>
        <taxon>Caesalpinioideae</taxon>
        <taxon>Cassia clade</taxon>
        <taxon>Senna</taxon>
    </lineage>
</organism>
<dbReference type="PANTHER" id="PTHR33681:SF4">
    <property type="entry name" value="OS12G0171100 PROTEIN"/>
    <property type="match status" value="1"/>
</dbReference>
<sequence length="192" mass="22248">MDPTYGFSEVPLSASNFKHDKPYDLEVSQRYSFKNGIHRLWVYSTDKPLRKGSRTNPRSEIRIKGYDYSSGVWQFEGHGYVPRGTSGVSIMQVFGSHPPRATTFMLWTHNGSLSYYNSPILVPHIWDRWFKLNVVHDVGASNVKVYIDGYMVYEAHGHGGSSHYFKFGVYAQDHDSHYMESRWKGIRVLHKH</sequence>
<dbReference type="PANTHER" id="PTHR33681">
    <property type="entry name" value="BINDING PROTEIN, PUTATIVE, EXPRESSED-RELATED"/>
    <property type="match status" value="1"/>
</dbReference>
<dbReference type="Proteomes" id="UP000634136">
    <property type="component" value="Unassembled WGS sequence"/>
</dbReference>
<dbReference type="InterPro" id="IPR013320">
    <property type="entry name" value="ConA-like_dom_sf"/>
</dbReference>
<evidence type="ECO:0000259" key="1">
    <source>
        <dbReference type="Pfam" id="PF08787"/>
    </source>
</evidence>
<keyword evidence="3" id="KW-1185">Reference proteome</keyword>
<name>A0A835CFX8_9FABA</name>
<evidence type="ECO:0000313" key="2">
    <source>
        <dbReference type="EMBL" id="KAF7840061.1"/>
    </source>
</evidence>
<protein>
    <submittedName>
        <fullName evidence="2">Citrate-binding protein</fullName>
    </submittedName>
</protein>
<dbReference type="Pfam" id="PF08787">
    <property type="entry name" value="Alginate_lyase2"/>
    <property type="match status" value="1"/>
</dbReference>
<reference evidence="2" key="1">
    <citation type="submission" date="2020-09" db="EMBL/GenBank/DDBJ databases">
        <title>Genome-Enabled Discovery of Anthraquinone Biosynthesis in Senna tora.</title>
        <authorList>
            <person name="Kang S.-H."/>
            <person name="Pandey R.P."/>
            <person name="Lee C.-M."/>
            <person name="Sim J.-S."/>
            <person name="Jeong J.-T."/>
            <person name="Choi B.-S."/>
            <person name="Jung M."/>
            <person name="Ginzburg D."/>
            <person name="Zhao K."/>
            <person name="Won S.Y."/>
            <person name="Oh T.-J."/>
            <person name="Yu Y."/>
            <person name="Kim N.-H."/>
            <person name="Lee O.R."/>
            <person name="Lee T.-H."/>
            <person name="Bashyal P."/>
            <person name="Kim T.-S."/>
            <person name="Lee W.-H."/>
            <person name="Kawkins C."/>
            <person name="Kim C.-K."/>
            <person name="Kim J.S."/>
            <person name="Ahn B.O."/>
            <person name="Rhee S.Y."/>
            <person name="Sohng J.K."/>
        </authorList>
    </citation>
    <scope>NUCLEOTIDE SEQUENCE</scope>
    <source>
        <tissue evidence="2">Leaf</tissue>
    </source>
</reference>
<gene>
    <name evidence="2" type="ORF">G2W53_008543</name>
</gene>
<feature type="domain" description="Alginate lyase 2" evidence="1">
    <location>
        <begin position="15"/>
        <end position="190"/>
    </location>
</feature>
<accession>A0A835CFX8</accession>
<dbReference type="Gene3D" id="2.60.120.200">
    <property type="match status" value="1"/>
</dbReference>
<dbReference type="EMBL" id="JAAIUW010000003">
    <property type="protein sequence ID" value="KAF7840061.1"/>
    <property type="molecule type" value="Genomic_DNA"/>
</dbReference>
<dbReference type="InterPro" id="IPR014895">
    <property type="entry name" value="Alginate_lyase_2"/>
</dbReference>
<dbReference type="OrthoDB" id="4221926at2759"/>